<organism evidence="1 2">
    <name type="scientific">Rosa chinensis</name>
    <name type="common">China rose</name>
    <dbReference type="NCBI Taxonomy" id="74649"/>
    <lineage>
        <taxon>Eukaryota</taxon>
        <taxon>Viridiplantae</taxon>
        <taxon>Streptophyta</taxon>
        <taxon>Embryophyta</taxon>
        <taxon>Tracheophyta</taxon>
        <taxon>Spermatophyta</taxon>
        <taxon>Magnoliopsida</taxon>
        <taxon>eudicotyledons</taxon>
        <taxon>Gunneridae</taxon>
        <taxon>Pentapetalae</taxon>
        <taxon>rosids</taxon>
        <taxon>fabids</taxon>
        <taxon>Rosales</taxon>
        <taxon>Rosaceae</taxon>
        <taxon>Rosoideae</taxon>
        <taxon>Rosoideae incertae sedis</taxon>
        <taxon>Rosa</taxon>
    </lineage>
</organism>
<evidence type="ECO:0000313" key="2">
    <source>
        <dbReference type="Proteomes" id="UP000238479"/>
    </source>
</evidence>
<dbReference type="Gramene" id="PRQ53234">
    <property type="protein sequence ID" value="PRQ53234"/>
    <property type="gene ID" value="RchiOBHm_Chr2g0164251"/>
</dbReference>
<dbReference type="EMBL" id="PDCK01000040">
    <property type="protein sequence ID" value="PRQ53234.1"/>
    <property type="molecule type" value="Genomic_DNA"/>
</dbReference>
<accession>A0A2P6S3H5</accession>
<name>A0A2P6S3H5_ROSCH</name>
<dbReference type="AlphaFoldDB" id="A0A2P6S3H5"/>
<protein>
    <submittedName>
        <fullName evidence="1">Uncharacterized protein</fullName>
    </submittedName>
</protein>
<keyword evidence="2" id="KW-1185">Reference proteome</keyword>
<comment type="caution">
    <text evidence="1">The sequence shown here is derived from an EMBL/GenBank/DDBJ whole genome shotgun (WGS) entry which is preliminary data.</text>
</comment>
<dbReference type="Proteomes" id="UP000238479">
    <property type="component" value="Chromosome 2"/>
</dbReference>
<reference evidence="1 2" key="1">
    <citation type="journal article" date="2018" name="Nat. Genet.">
        <title>The Rosa genome provides new insights in the design of modern roses.</title>
        <authorList>
            <person name="Bendahmane M."/>
        </authorList>
    </citation>
    <scope>NUCLEOTIDE SEQUENCE [LARGE SCALE GENOMIC DNA]</scope>
    <source>
        <strain evidence="2">cv. Old Blush</strain>
    </source>
</reference>
<evidence type="ECO:0000313" key="1">
    <source>
        <dbReference type="EMBL" id="PRQ53234.1"/>
    </source>
</evidence>
<proteinExistence type="predicted"/>
<sequence length="58" mass="6236">MKLKWKCRLQRGEYQWSCCCGGAPSAVERLLRWSCCCCKAGGCRAGSAGVGAESYGGR</sequence>
<gene>
    <name evidence="1" type="ORF">RchiOBHm_Chr2g0164251</name>
</gene>